<evidence type="ECO:0000256" key="11">
    <source>
        <dbReference type="ARBA" id="ARBA00022679"/>
    </source>
</evidence>
<keyword evidence="11 20" id="KW-0808">Transferase</keyword>
<comment type="catalytic activity">
    <reaction evidence="3">
        <text>adenosylcob(III)inamide + GTP = adenosylcob(III)inamide phosphate + GDP + H(+)</text>
        <dbReference type="Rhea" id="RHEA:15765"/>
        <dbReference type="ChEBI" id="CHEBI:2480"/>
        <dbReference type="ChEBI" id="CHEBI:15378"/>
        <dbReference type="ChEBI" id="CHEBI:37565"/>
        <dbReference type="ChEBI" id="CHEBI:58189"/>
        <dbReference type="ChEBI" id="CHEBI:58502"/>
        <dbReference type="EC" id="2.7.1.156"/>
    </reaction>
</comment>
<dbReference type="GO" id="GO:0005525">
    <property type="term" value="F:GTP binding"/>
    <property type="evidence" value="ECO:0007669"/>
    <property type="project" value="UniProtKB-KW"/>
</dbReference>
<evidence type="ECO:0000256" key="13">
    <source>
        <dbReference type="ARBA" id="ARBA00022777"/>
    </source>
</evidence>
<evidence type="ECO:0000256" key="15">
    <source>
        <dbReference type="ARBA" id="ARBA00023134"/>
    </source>
</evidence>
<reference evidence="20" key="1">
    <citation type="submission" date="2022-12" db="EMBL/GenBank/DDBJ databases">
        <title>Draft genome sequence of the thermophilic strain Brevibacillus thermoruber HT42, isolated from Los Humeros, Puebla, Mexico, with biotechnological potential.</title>
        <authorList>
            <person name="Lara Sanchez J."/>
            <person name="Solis Palacios R."/>
            <person name="Bustos Baena A.S."/>
            <person name="Ruz Baez A.E."/>
            <person name="Espinosa Luna G."/>
            <person name="Oliart Ros R.M."/>
        </authorList>
    </citation>
    <scope>NUCLEOTIDE SEQUENCE</scope>
    <source>
        <strain evidence="20">HT42</strain>
    </source>
</reference>
<evidence type="ECO:0000256" key="18">
    <source>
        <dbReference type="PIRSR" id="PIRSR006135-1"/>
    </source>
</evidence>
<evidence type="ECO:0000313" key="20">
    <source>
        <dbReference type="EMBL" id="MDA5108783.1"/>
    </source>
</evidence>
<proteinExistence type="inferred from homology"/>
<dbReference type="Pfam" id="PF02283">
    <property type="entry name" value="CobU"/>
    <property type="match status" value="1"/>
</dbReference>
<comment type="similarity">
    <text evidence="7">Belongs to the CobU/CobP family.</text>
</comment>
<keyword evidence="13 20" id="KW-0418">Kinase</keyword>
<feature type="binding site" evidence="19">
    <location>
        <begin position="32"/>
        <end position="34"/>
    </location>
    <ligand>
        <name>GTP</name>
        <dbReference type="ChEBI" id="CHEBI:37565"/>
    </ligand>
</feature>
<dbReference type="PANTHER" id="PTHR34848">
    <property type="match status" value="1"/>
</dbReference>
<dbReference type="Proteomes" id="UP001151071">
    <property type="component" value="Unassembled WGS sequence"/>
</dbReference>
<comment type="caution">
    <text evidence="20">The sequence shown here is derived from an EMBL/GenBank/DDBJ whole genome shotgun (WGS) entry which is preliminary data.</text>
</comment>
<dbReference type="GO" id="GO:0008820">
    <property type="term" value="F:cobinamide phosphate guanylyltransferase activity"/>
    <property type="evidence" value="ECO:0007669"/>
    <property type="project" value="UniProtKB-EC"/>
</dbReference>
<accession>A0A9X3Z3I9</accession>
<dbReference type="GO" id="GO:0043752">
    <property type="term" value="F:adenosylcobinamide kinase activity"/>
    <property type="evidence" value="ECO:0007669"/>
    <property type="project" value="UniProtKB-EC"/>
</dbReference>
<dbReference type="InterPro" id="IPR003203">
    <property type="entry name" value="CobU/CobP"/>
</dbReference>
<feature type="binding site" evidence="19">
    <location>
        <position position="91"/>
    </location>
    <ligand>
        <name>GTP</name>
        <dbReference type="ChEBI" id="CHEBI:37565"/>
    </ligand>
</feature>
<comment type="function">
    <text evidence="4">Catalyzes ATP-dependent phosphorylation of adenosylcobinamide and addition of GMP to adenosylcobinamide phosphate.</text>
</comment>
<comment type="catalytic activity">
    <reaction evidence="1">
        <text>adenosylcob(III)inamide + ATP = adenosylcob(III)inamide phosphate + ADP + H(+)</text>
        <dbReference type="Rhea" id="RHEA:15769"/>
        <dbReference type="ChEBI" id="CHEBI:2480"/>
        <dbReference type="ChEBI" id="CHEBI:15378"/>
        <dbReference type="ChEBI" id="CHEBI:30616"/>
        <dbReference type="ChEBI" id="CHEBI:58502"/>
        <dbReference type="ChEBI" id="CHEBI:456216"/>
        <dbReference type="EC" id="2.7.1.156"/>
    </reaction>
</comment>
<evidence type="ECO:0000256" key="19">
    <source>
        <dbReference type="PIRSR" id="PIRSR006135-2"/>
    </source>
</evidence>
<dbReference type="EC" id="2.7.7.62" evidence="9"/>
<organism evidence="20 21">
    <name type="scientific">Brevibacillus thermoruber</name>
    <dbReference type="NCBI Taxonomy" id="33942"/>
    <lineage>
        <taxon>Bacteria</taxon>
        <taxon>Bacillati</taxon>
        <taxon>Bacillota</taxon>
        <taxon>Bacilli</taxon>
        <taxon>Bacillales</taxon>
        <taxon>Paenibacillaceae</taxon>
        <taxon>Brevibacillus</taxon>
    </lineage>
</organism>
<sequence length="188" mass="21175">MIVLVTGGARSGKSTFAEAYAARLGSQGVYIATSPVFDEELRERVRRHRQRRERSPFSWETFEIPYDLAGFLRRLSSEPAIGSGERVVLVDCLTLWLSNWLLRHEREQPMEHTLEKVDELVEALRSFPGTIILVSNEVGYGIVPDNPLGRMFRDAAGIMNQRVAEASDQVFLVTAGIPVELKSRAFLL</sequence>
<dbReference type="Gene3D" id="3.40.50.300">
    <property type="entry name" value="P-loop containing nucleotide triphosphate hydrolases"/>
    <property type="match status" value="1"/>
</dbReference>
<keyword evidence="21" id="KW-1185">Reference proteome</keyword>
<evidence type="ECO:0000256" key="10">
    <source>
        <dbReference type="ARBA" id="ARBA00022573"/>
    </source>
</evidence>
<evidence type="ECO:0000256" key="5">
    <source>
        <dbReference type="ARBA" id="ARBA00004692"/>
    </source>
</evidence>
<evidence type="ECO:0000313" key="21">
    <source>
        <dbReference type="Proteomes" id="UP001151071"/>
    </source>
</evidence>
<evidence type="ECO:0000256" key="1">
    <source>
        <dbReference type="ARBA" id="ARBA00000312"/>
    </source>
</evidence>
<evidence type="ECO:0000256" key="7">
    <source>
        <dbReference type="ARBA" id="ARBA00007490"/>
    </source>
</evidence>
<feature type="binding site" evidence="19">
    <location>
        <begin position="49"/>
        <end position="52"/>
    </location>
    <ligand>
        <name>GTP</name>
        <dbReference type="ChEBI" id="CHEBI:37565"/>
    </ligand>
</feature>
<dbReference type="InterPro" id="IPR027417">
    <property type="entry name" value="P-loop_NTPase"/>
</dbReference>
<evidence type="ECO:0000256" key="12">
    <source>
        <dbReference type="ARBA" id="ARBA00022741"/>
    </source>
</evidence>
<dbReference type="EMBL" id="JAPYYP010000010">
    <property type="protein sequence ID" value="MDA5108783.1"/>
    <property type="molecule type" value="Genomic_DNA"/>
</dbReference>
<keyword evidence="10" id="KW-0169">Cobalamin biosynthesis</keyword>
<dbReference type="SUPFAM" id="SSF52540">
    <property type="entry name" value="P-loop containing nucleoside triphosphate hydrolases"/>
    <property type="match status" value="1"/>
</dbReference>
<evidence type="ECO:0000256" key="3">
    <source>
        <dbReference type="ARBA" id="ARBA00001522"/>
    </source>
</evidence>
<dbReference type="PANTHER" id="PTHR34848:SF1">
    <property type="entry name" value="BIFUNCTIONAL ADENOSYLCOBALAMIN BIOSYNTHESIS PROTEIN COBU"/>
    <property type="match status" value="1"/>
</dbReference>
<evidence type="ECO:0000256" key="8">
    <source>
        <dbReference type="ARBA" id="ARBA00012016"/>
    </source>
</evidence>
<evidence type="ECO:0000256" key="17">
    <source>
        <dbReference type="ARBA" id="ARBA00030571"/>
    </source>
</evidence>
<comment type="pathway">
    <text evidence="5">Cofactor biosynthesis; adenosylcobalamin biosynthesis; adenosylcobalamin from cob(II)yrinate a,c-diamide: step 6/7.</text>
</comment>
<feature type="active site" description="GMP-histidine intermediate" evidence="18">
    <location>
        <position position="48"/>
    </location>
</feature>
<name>A0A9X3Z3I9_9BACL</name>
<feature type="binding site" evidence="19">
    <location>
        <begin position="7"/>
        <end position="14"/>
    </location>
    <ligand>
        <name>GTP</name>
        <dbReference type="ChEBI" id="CHEBI:37565"/>
    </ligand>
</feature>
<dbReference type="NCBIfam" id="NF004469">
    <property type="entry name" value="PRK05800.1"/>
    <property type="match status" value="1"/>
</dbReference>
<evidence type="ECO:0000256" key="2">
    <source>
        <dbReference type="ARBA" id="ARBA00000711"/>
    </source>
</evidence>
<evidence type="ECO:0000256" key="9">
    <source>
        <dbReference type="ARBA" id="ARBA00012523"/>
    </source>
</evidence>
<dbReference type="EC" id="2.7.1.156" evidence="8"/>
<gene>
    <name evidence="20" type="primary">cobU</name>
    <name evidence="20" type="ORF">O3V59_10450</name>
</gene>
<feature type="binding site" evidence="19">
    <location>
        <position position="63"/>
    </location>
    <ligand>
        <name>GTP</name>
        <dbReference type="ChEBI" id="CHEBI:37565"/>
    </ligand>
</feature>
<dbReference type="RefSeq" id="WP_029099965.1">
    <property type="nucleotide sequence ID" value="NZ_JAPYYP010000010.1"/>
</dbReference>
<keyword evidence="12 19" id="KW-0547">Nucleotide-binding</keyword>
<keyword evidence="20" id="KW-0548">Nucleotidyltransferase</keyword>
<keyword evidence="15 19" id="KW-0342">GTP-binding</keyword>
<dbReference type="AlphaFoldDB" id="A0A9X3Z3I9"/>
<dbReference type="PIRSF" id="PIRSF006135">
    <property type="entry name" value="CobU"/>
    <property type="match status" value="1"/>
</dbReference>
<keyword evidence="14" id="KW-0067">ATP-binding</keyword>
<dbReference type="CDD" id="cd00544">
    <property type="entry name" value="CobU"/>
    <property type="match status" value="1"/>
</dbReference>
<evidence type="ECO:0000256" key="14">
    <source>
        <dbReference type="ARBA" id="ARBA00022840"/>
    </source>
</evidence>
<evidence type="ECO:0000256" key="6">
    <source>
        <dbReference type="ARBA" id="ARBA00005159"/>
    </source>
</evidence>
<comment type="catalytic activity">
    <reaction evidence="2">
        <text>adenosylcob(III)inamide phosphate + GTP + H(+) = adenosylcob(III)inamide-GDP + diphosphate</text>
        <dbReference type="Rhea" id="RHEA:22712"/>
        <dbReference type="ChEBI" id="CHEBI:15378"/>
        <dbReference type="ChEBI" id="CHEBI:33019"/>
        <dbReference type="ChEBI" id="CHEBI:37565"/>
        <dbReference type="ChEBI" id="CHEBI:58502"/>
        <dbReference type="ChEBI" id="CHEBI:60487"/>
        <dbReference type="EC" id="2.7.7.62"/>
    </reaction>
</comment>
<evidence type="ECO:0000256" key="16">
    <source>
        <dbReference type="ARBA" id="ARBA00029570"/>
    </source>
</evidence>
<evidence type="ECO:0000256" key="4">
    <source>
        <dbReference type="ARBA" id="ARBA00003889"/>
    </source>
</evidence>
<dbReference type="GO" id="GO:0009236">
    <property type="term" value="P:cobalamin biosynthetic process"/>
    <property type="evidence" value="ECO:0007669"/>
    <property type="project" value="UniProtKB-KW"/>
</dbReference>
<protein>
    <recommendedName>
        <fullName evidence="16">Adenosylcobinamide kinase</fullName>
        <ecNumber evidence="8">2.7.1.156</ecNumber>
        <ecNumber evidence="9">2.7.7.62</ecNumber>
    </recommendedName>
    <alternativeName>
        <fullName evidence="17">Adenosylcobinamide-phosphate guanylyltransferase</fullName>
    </alternativeName>
</protein>
<comment type="pathway">
    <text evidence="6">Cofactor biosynthesis; adenosylcobalamin biosynthesis; adenosylcobalamin from cob(II)yrinate a,c-diamide: step 5/7.</text>
</comment>
<dbReference type="GO" id="GO:0005524">
    <property type="term" value="F:ATP binding"/>
    <property type="evidence" value="ECO:0007669"/>
    <property type="project" value="UniProtKB-KW"/>
</dbReference>